<accession>A0A0F9FV79</accession>
<proteinExistence type="predicted"/>
<dbReference type="InterPro" id="IPR036890">
    <property type="entry name" value="HATPase_C_sf"/>
</dbReference>
<organism evidence="8">
    <name type="scientific">marine sediment metagenome</name>
    <dbReference type="NCBI Taxonomy" id="412755"/>
    <lineage>
        <taxon>unclassified sequences</taxon>
        <taxon>metagenomes</taxon>
        <taxon>ecological metagenomes</taxon>
    </lineage>
</organism>
<keyword evidence="6" id="KW-0902">Two-component regulatory system</keyword>
<evidence type="ECO:0000256" key="4">
    <source>
        <dbReference type="ARBA" id="ARBA00022679"/>
    </source>
</evidence>
<dbReference type="AlphaFoldDB" id="A0A0F9FV79"/>
<dbReference type="InterPro" id="IPR005467">
    <property type="entry name" value="His_kinase_dom"/>
</dbReference>
<dbReference type="Gene3D" id="3.30.565.10">
    <property type="entry name" value="Histidine kinase-like ATPase, C-terminal domain"/>
    <property type="match status" value="1"/>
</dbReference>
<evidence type="ECO:0000256" key="6">
    <source>
        <dbReference type="ARBA" id="ARBA00023012"/>
    </source>
</evidence>
<dbReference type="SUPFAM" id="SSF55874">
    <property type="entry name" value="ATPase domain of HSP90 chaperone/DNA topoisomerase II/histidine kinase"/>
    <property type="match status" value="1"/>
</dbReference>
<dbReference type="PANTHER" id="PTHR45453:SF1">
    <property type="entry name" value="PHOSPHATE REGULON SENSOR PROTEIN PHOR"/>
    <property type="match status" value="1"/>
</dbReference>
<dbReference type="CDD" id="cd00082">
    <property type="entry name" value="HisKA"/>
    <property type="match status" value="1"/>
</dbReference>
<dbReference type="InterPro" id="IPR003661">
    <property type="entry name" value="HisK_dim/P_dom"/>
</dbReference>
<evidence type="ECO:0000256" key="5">
    <source>
        <dbReference type="ARBA" id="ARBA00022777"/>
    </source>
</evidence>
<keyword evidence="5" id="KW-0418">Kinase</keyword>
<dbReference type="GO" id="GO:0004721">
    <property type="term" value="F:phosphoprotein phosphatase activity"/>
    <property type="evidence" value="ECO:0007669"/>
    <property type="project" value="TreeGrafter"/>
</dbReference>
<evidence type="ECO:0000259" key="7">
    <source>
        <dbReference type="PROSITE" id="PS50109"/>
    </source>
</evidence>
<evidence type="ECO:0000256" key="3">
    <source>
        <dbReference type="ARBA" id="ARBA00022553"/>
    </source>
</evidence>
<dbReference type="InterPro" id="IPR050351">
    <property type="entry name" value="BphY/WalK/GraS-like"/>
</dbReference>
<dbReference type="SMART" id="SM00388">
    <property type="entry name" value="HisKA"/>
    <property type="match status" value="1"/>
</dbReference>
<dbReference type="GO" id="GO:0000155">
    <property type="term" value="F:phosphorelay sensor kinase activity"/>
    <property type="evidence" value="ECO:0007669"/>
    <property type="project" value="InterPro"/>
</dbReference>
<sequence length="239" mass="27811">KLSRSQIDEFQMLHEAIKELTSKNMEVFESQKQFIENASHEMQTPLSIIQSRLEELIGRAELTEQQATILEGIINSTQRLKKLNKTLLMLSKIENQEFSLTEEINIKAIILNSLSYYEEQKESMNIQVELDIKPIDSHRGNEMLTEILIQNLLKNAFFHNIKDGRVSIKLDKNQFTIANIGNNTGIDQDKLFERFYKVSNNPDSWGLGLAICSKIAKVSNWELEYWEQDTEHRFTVNFL</sequence>
<dbReference type="Gene3D" id="1.10.287.130">
    <property type="match status" value="1"/>
</dbReference>
<name>A0A0F9FV79_9ZZZZ</name>
<evidence type="ECO:0000256" key="1">
    <source>
        <dbReference type="ARBA" id="ARBA00000085"/>
    </source>
</evidence>
<keyword evidence="3" id="KW-0597">Phosphoprotein</keyword>
<dbReference type="SUPFAM" id="SSF47384">
    <property type="entry name" value="Homodimeric domain of signal transducing histidine kinase"/>
    <property type="match status" value="1"/>
</dbReference>
<dbReference type="EC" id="2.7.13.3" evidence="2"/>
<evidence type="ECO:0000313" key="8">
    <source>
        <dbReference type="EMBL" id="KKL82216.1"/>
    </source>
</evidence>
<dbReference type="InterPro" id="IPR003594">
    <property type="entry name" value="HATPase_dom"/>
</dbReference>
<dbReference type="PROSITE" id="PS50109">
    <property type="entry name" value="HIS_KIN"/>
    <property type="match status" value="1"/>
</dbReference>
<reference evidence="8" key="1">
    <citation type="journal article" date="2015" name="Nature">
        <title>Complex archaea that bridge the gap between prokaryotes and eukaryotes.</title>
        <authorList>
            <person name="Spang A."/>
            <person name="Saw J.H."/>
            <person name="Jorgensen S.L."/>
            <person name="Zaremba-Niedzwiedzka K."/>
            <person name="Martijn J."/>
            <person name="Lind A.E."/>
            <person name="van Eijk R."/>
            <person name="Schleper C."/>
            <person name="Guy L."/>
            <person name="Ettema T.J."/>
        </authorList>
    </citation>
    <scope>NUCLEOTIDE SEQUENCE</scope>
</reference>
<comment type="catalytic activity">
    <reaction evidence="1">
        <text>ATP + protein L-histidine = ADP + protein N-phospho-L-histidine.</text>
        <dbReference type="EC" id="2.7.13.3"/>
    </reaction>
</comment>
<dbReference type="InterPro" id="IPR036097">
    <property type="entry name" value="HisK_dim/P_sf"/>
</dbReference>
<feature type="domain" description="Histidine kinase" evidence="7">
    <location>
        <begin position="37"/>
        <end position="239"/>
    </location>
</feature>
<dbReference type="PANTHER" id="PTHR45453">
    <property type="entry name" value="PHOSPHATE REGULON SENSOR PROTEIN PHOR"/>
    <property type="match status" value="1"/>
</dbReference>
<dbReference type="EMBL" id="LAZR01022333">
    <property type="protein sequence ID" value="KKL82216.1"/>
    <property type="molecule type" value="Genomic_DNA"/>
</dbReference>
<dbReference type="GO" id="GO:0016036">
    <property type="term" value="P:cellular response to phosphate starvation"/>
    <property type="evidence" value="ECO:0007669"/>
    <property type="project" value="TreeGrafter"/>
</dbReference>
<comment type="caution">
    <text evidence="8">The sequence shown here is derived from an EMBL/GenBank/DDBJ whole genome shotgun (WGS) entry which is preliminary data.</text>
</comment>
<evidence type="ECO:0000256" key="2">
    <source>
        <dbReference type="ARBA" id="ARBA00012438"/>
    </source>
</evidence>
<dbReference type="Pfam" id="PF00512">
    <property type="entry name" value="HisKA"/>
    <property type="match status" value="1"/>
</dbReference>
<feature type="non-terminal residue" evidence="8">
    <location>
        <position position="1"/>
    </location>
</feature>
<gene>
    <name evidence="8" type="ORF">LCGC14_1987000</name>
</gene>
<dbReference type="GO" id="GO:0005886">
    <property type="term" value="C:plasma membrane"/>
    <property type="evidence" value="ECO:0007669"/>
    <property type="project" value="TreeGrafter"/>
</dbReference>
<protein>
    <recommendedName>
        <fullName evidence="2">histidine kinase</fullName>
        <ecNumber evidence="2">2.7.13.3</ecNumber>
    </recommendedName>
</protein>
<keyword evidence="4" id="KW-0808">Transferase</keyword>
<dbReference type="Pfam" id="PF02518">
    <property type="entry name" value="HATPase_c"/>
    <property type="match status" value="1"/>
</dbReference>